<dbReference type="InterPro" id="IPR002156">
    <property type="entry name" value="RNaseH_domain"/>
</dbReference>
<dbReference type="GO" id="GO:0004523">
    <property type="term" value="F:RNA-DNA hybrid ribonuclease activity"/>
    <property type="evidence" value="ECO:0007669"/>
    <property type="project" value="InterPro"/>
</dbReference>
<proteinExistence type="predicted"/>
<dbReference type="Gene3D" id="3.30.420.10">
    <property type="entry name" value="Ribonuclease H-like superfamily/Ribonuclease H"/>
    <property type="match status" value="1"/>
</dbReference>
<organism evidence="2">
    <name type="scientific">viral metagenome</name>
    <dbReference type="NCBI Taxonomy" id="1070528"/>
    <lineage>
        <taxon>unclassified sequences</taxon>
        <taxon>metagenomes</taxon>
        <taxon>organismal metagenomes</taxon>
    </lineage>
</organism>
<accession>A0A6C0BD24</accession>
<protein>
    <recommendedName>
        <fullName evidence="1">RNase H type-1 domain-containing protein</fullName>
    </recommendedName>
</protein>
<evidence type="ECO:0000259" key="1">
    <source>
        <dbReference type="PROSITE" id="PS50879"/>
    </source>
</evidence>
<reference evidence="2" key="1">
    <citation type="journal article" date="2020" name="Nature">
        <title>Giant virus diversity and host interactions through global metagenomics.</title>
        <authorList>
            <person name="Schulz F."/>
            <person name="Roux S."/>
            <person name="Paez-Espino D."/>
            <person name="Jungbluth S."/>
            <person name="Walsh D.A."/>
            <person name="Denef V.J."/>
            <person name="McMahon K.D."/>
            <person name="Konstantinidis K.T."/>
            <person name="Eloe-Fadrosh E.A."/>
            <person name="Kyrpides N.C."/>
            <person name="Woyke T."/>
        </authorList>
    </citation>
    <scope>NUCLEOTIDE SEQUENCE</scope>
    <source>
        <strain evidence="2">GVMAG-M-3300010160-60</strain>
    </source>
</reference>
<dbReference type="InterPro" id="IPR036397">
    <property type="entry name" value="RNaseH_sf"/>
</dbReference>
<dbReference type="GO" id="GO:0003676">
    <property type="term" value="F:nucleic acid binding"/>
    <property type="evidence" value="ECO:0007669"/>
    <property type="project" value="InterPro"/>
</dbReference>
<evidence type="ECO:0000313" key="2">
    <source>
        <dbReference type="EMBL" id="QHS90175.1"/>
    </source>
</evidence>
<name>A0A6C0BD24_9ZZZZ</name>
<sequence length="109" mass="12717">MKQTNNTAELYAMIYLYDIIKDNLDKQFYTIVSDSVYAIRCATTYGKKCNEKKWLEDIPNKEMVKTLYELYSDKSNVKFKYVRAHTGKKDVHSIGNDGADRLARDAIKF</sequence>
<dbReference type="AlphaFoldDB" id="A0A6C0BD24"/>
<feature type="domain" description="RNase H type-1" evidence="1">
    <location>
        <begin position="1"/>
        <end position="108"/>
    </location>
</feature>
<dbReference type="PROSITE" id="PS50879">
    <property type="entry name" value="RNASE_H_1"/>
    <property type="match status" value="1"/>
</dbReference>
<dbReference type="Pfam" id="PF00075">
    <property type="entry name" value="RNase_H"/>
    <property type="match status" value="1"/>
</dbReference>
<dbReference type="EMBL" id="MN739130">
    <property type="protein sequence ID" value="QHS90175.1"/>
    <property type="molecule type" value="Genomic_DNA"/>
</dbReference>
<dbReference type="SUPFAM" id="SSF53098">
    <property type="entry name" value="Ribonuclease H-like"/>
    <property type="match status" value="1"/>
</dbReference>
<dbReference type="InterPro" id="IPR012337">
    <property type="entry name" value="RNaseH-like_sf"/>
</dbReference>